<protein>
    <submittedName>
        <fullName evidence="2">Uncharacterized protein LOC107804129</fullName>
    </submittedName>
</protein>
<proteinExistence type="predicted"/>
<evidence type="ECO:0000313" key="2">
    <source>
        <dbReference type="RefSeq" id="XP_075077115.1"/>
    </source>
</evidence>
<dbReference type="Proteomes" id="UP000790787">
    <property type="component" value="Chromosome 9"/>
</dbReference>
<reference evidence="2" key="2">
    <citation type="submission" date="2025-08" db="UniProtKB">
        <authorList>
            <consortium name="RefSeq"/>
        </authorList>
    </citation>
    <scope>IDENTIFICATION</scope>
    <source>
        <tissue evidence="2">Leaf</tissue>
    </source>
</reference>
<reference evidence="1" key="1">
    <citation type="journal article" date="2014" name="Nat. Commun.">
        <title>The tobacco genome sequence and its comparison with those of tomato and potato.</title>
        <authorList>
            <person name="Sierro N."/>
            <person name="Battey J.N."/>
            <person name="Ouadi S."/>
            <person name="Bakaher N."/>
            <person name="Bovet L."/>
            <person name="Willig A."/>
            <person name="Goepfert S."/>
            <person name="Peitsch M.C."/>
            <person name="Ivanov N.V."/>
        </authorList>
    </citation>
    <scope>NUCLEOTIDE SEQUENCE [LARGE SCALE GENOMIC DNA]</scope>
</reference>
<sequence>MVEHFRERKTNLYMVFINLEKTYDKVSREVLWRCLEARGSKLRRTKTEYIKFKFSNATHKDEVEVRLDTQVIRKRETFKYLGVVIQSNKEIDEDITYCIGTWWMKSKLASSVLCDKNVPPRLKGKFYRVVIRPIMLYGMELWLVKNSHVQKLKVAKMRILR</sequence>
<dbReference type="RefSeq" id="XP_075077115.1">
    <property type="nucleotide sequence ID" value="XM_075221014.1"/>
</dbReference>
<accession>A0AC58RWL4</accession>
<organism evidence="1 2">
    <name type="scientific">Nicotiana tabacum</name>
    <name type="common">Common tobacco</name>
    <dbReference type="NCBI Taxonomy" id="4097"/>
    <lineage>
        <taxon>Eukaryota</taxon>
        <taxon>Viridiplantae</taxon>
        <taxon>Streptophyta</taxon>
        <taxon>Embryophyta</taxon>
        <taxon>Tracheophyta</taxon>
        <taxon>Spermatophyta</taxon>
        <taxon>Magnoliopsida</taxon>
        <taxon>eudicotyledons</taxon>
        <taxon>Gunneridae</taxon>
        <taxon>Pentapetalae</taxon>
        <taxon>asterids</taxon>
        <taxon>lamiids</taxon>
        <taxon>Solanales</taxon>
        <taxon>Solanaceae</taxon>
        <taxon>Nicotianoideae</taxon>
        <taxon>Nicotianeae</taxon>
        <taxon>Nicotiana</taxon>
    </lineage>
</organism>
<evidence type="ECO:0000313" key="1">
    <source>
        <dbReference type="Proteomes" id="UP000790787"/>
    </source>
</evidence>
<name>A0AC58RWL4_TOBAC</name>
<gene>
    <name evidence="2" type="primary">LOC107804129</name>
</gene>
<keyword evidence="1" id="KW-1185">Reference proteome</keyword>